<keyword evidence="4" id="KW-0677">Repeat</keyword>
<dbReference type="InterPro" id="IPR017900">
    <property type="entry name" value="4Fe4S_Fe_S_CS"/>
</dbReference>
<reference evidence="9 10" key="1">
    <citation type="submission" date="2019-02" db="EMBL/GenBank/DDBJ databases">
        <title>Deep-cultivation of Planctomycetes and their phenomic and genomic characterization uncovers novel biology.</title>
        <authorList>
            <person name="Wiegand S."/>
            <person name="Jogler M."/>
            <person name="Boedeker C."/>
            <person name="Pinto D."/>
            <person name="Vollmers J."/>
            <person name="Rivas-Marin E."/>
            <person name="Kohn T."/>
            <person name="Peeters S.H."/>
            <person name="Heuer A."/>
            <person name="Rast P."/>
            <person name="Oberbeckmann S."/>
            <person name="Bunk B."/>
            <person name="Jeske O."/>
            <person name="Meyerdierks A."/>
            <person name="Storesund J.E."/>
            <person name="Kallscheuer N."/>
            <person name="Luecker S."/>
            <person name="Lage O.M."/>
            <person name="Pohl T."/>
            <person name="Merkel B.J."/>
            <person name="Hornburger P."/>
            <person name="Mueller R.-W."/>
            <person name="Bruemmer F."/>
            <person name="Labrenz M."/>
            <person name="Spormann A.M."/>
            <person name="Op den Camp H."/>
            <person name="Overmann J."/>
            <person name="Amann R."/>
            <person name="Jetten M.S.M."/>
            <person name="Mascher T."/>
            <person name="Medema M.H."/>
            <person name="Devos D.P."/>
            <person name="Kaster A.-K."/>
            <person name="Ovreas L."/>
            <person name="Rohde M."/>
            <person name="Galperin M.Y."/>
            <person name="Jogler C."/>
        </authorList>
    </citation>
    <scope>NUCLEOTIDE SEQUENCE [LARGE SCALE GENOMIC DNA]</scope>
    <source>
        <strain evidence="9 10">V22</strain>
    </source>
</reference>
<keyword evidence="7" id="KW-0812">Transmembrane</keyword>
<dbReference type="OrthoDB" id="9810688at2"/>
<dbReference type="AlphaFoldDB" id="A0A517TA05"/>
<keyword evidence="5" id="KW-0408">Iron</keyword>
<accession>A0A517TA05</accession>
<dbReference type="GO" id="GO:0019645">
    <property type="term" value="P:anaerobic electron transport chain"/>
    <property type="evidence" value="ECO:0007669"/>
    <property type="project" value="InterPro"/>
</dbReference>
<evidence type="ECO:0000256" key="1">
    <source>
        <dbReference type="ARBA" id="ARBA00004196"/>
    </source>
</evidence>
<evidence type="ECO:0000256" key="4">
    <source>
        <dbReference type="ARBA" id="ARBA00022737"/>
    </source>
</evidence>
<keyword evidence="7" id="KW-0472">Membrane</keyword>
<feature type="transmembrane region" description="Helical" evidence="7">
    <location>
        <begin position="516"/>
        <end position="539"/>
    </location>
</feature>
<evidence type="ECO:0000256" key="2">
    <source>
        <dbReference type="ARBA" id="ARBA00022485"/>
    </source>
</evidence>
<dbReference type="Pfam" id="PF04976">
    <property type="entry name" value="DmsC"/>
    <property type="match status" value="1"/>
</dbReference>
<feature type="transmembrane region" description="Helical" evidence="7">
    <location>
        <begin position="407"/>
        <end position="429"/>
    </location>
</feature>
<keyword evidence="2" id="KW-0004">4Fe-4S</keyword>
<dbReference type="GO" id="GO:0030313">
    <property type="term" value="C:cell envelope"/>
    <property type="evidence" value="ECO:0007669"/>
    <property type="project" value="UniProtKB-SubCell"/>
</dbReference>
<feature type="domain" description="4Fe-4S ferredoxin-type" evidence="8">
    <location>
        <begin position="85"/>
        <end position="115"/>
    </location>
</feature>
<dbReference type="InterPro" id="IPR007059">
    <property type="entry name" value="DmsC"/>
</dbReference>
<comment type="subcellular location">
    <subcellularLocation>
        <location evidence="1">Cell envelope</location>
    </subcellularLocation>
</comment>
<dbReference type="SUPFAM" id="SSF54862">
    <property type="entry name" value="4Fe-4S ferredoxins"/>
    <property type="match status" value="1"/>
</dbReference>
<dbReference type="PROSITE" id="PS51379">
    <property type="entry name" value="4FE4S_FER_2"/>
    <property type="match status" value="2"/>
</dbReference>
<evidence type="ECO:0000256" key="3">
    <source>
        <dbReference type="ARBA" id="ARBA00022723"/>
    </source>
</evidence>
<dbReference type="InterPro" id="IPR051555">
    <property type="entry name" value="FDH_Electron_Transfer_Unit"/>
</dbReference>
<dbReference type="GO" id="GO:0051539">
    <property type="term" value="F:4 iron, 4 sulfur cluster binding"/>
    <property type="evidence" value="ECO:0007669"/>
    <property type="project" value="UniProtKB-KW"/>
</dbReference>
<feature type="domain" description="4Fe-4S ferredoxin-type" evidence="8">
    <location>
        <begin position="163"/>
        <end position="192"/>
    </location>
</feature>
<feature type="transmembrane region" description="Helical" evidence="7">
    <location>
        <begin position="283"/>
        <end position="304"/>
    </location>
</feature>
<dbReference type="Gene3D" id="3.30.70.20">
    <property type="match status" value="2"/>
</dbReference>
<sequence length="581" mass="62510">MSVVNRQLDQHHQTNGKVPVTNVVGEEYYSTPSRSELLATLLDQRHDLTAVERFSQFHADATEPALKSHYQSLLPASAPAAGQQYGFEVDLDRCSGCKACVVACHTLNGLDEQETWRDVGLLIGDEPESPVTQHVTTACHHCVDPGCMSGCPTDAYEKDPVTGIVRHLDDQCFGCQYCTLACPYDVPKYHAGKGIVRKCDMCSDRLAEGEAPACVQACPHEAIAIRIVDTATMTNRVATAEFLPASPAPDYTHPSTVFKTERQRVQDAVAADRYDAAPEHAHWPLVVMLVLTQLSVGGFSAYLGCLLSGNEALATGVFALVLTGASLALGLTGLTAALFHLGRPLFFFRAIIGWKHSWLSREALVFGAFAGPAKFIVGIVATNYFAAYLPEFIAEWLPLVNQLLLPLAATTVLAGAVGIFCSGMIYHFVRRPFWRGVMTFGKFYGTAALGIPAIGVLAAAIAGQGSLVPWWVGLALLTSAKLVWEAAYFRNLNGDHASSSYKSAKLMLTRLKQVTLTRFASSVVGGVLIPLIAIAATGVPHEVQSVFSVVSLSAICLGELSERYLYFSAVVKQKMPGGLTA</sequence>
<dbReference type="Pfam" id="PF13247">
    <property type="entry name" value="Fer4_11"/>
    <property type="match status" value="1"/>
</dbReference>
<gene>
    <name evidence="9" type="primary">dmsB</name>
    <name evidence="9" type="ORF">V22_24400</name>
</gene>
<keyword evidence="3" id="KW-0479">Metal-binding</keyword>
<dbReference type="RefSeq" id="WP_145262994.1">
    <property type="nucleotide sequence ID" value="NZ_CP036316.1"/>
</dbReference>
<dbReference type="PROSITE" id="PS00198">
    <property type="entry name" value="4FE4S_FER_1"/>
    <property type="match status" value="1"/>
</dbReference>
<dbReference type="Proteomes" id="UP000319976">
    <property type="component" value="Chromosome"/>
</dbReference>
<proteinExistence type="predicted"/>
<dbReference type="EMBL" id="CP036316">
    <property type="protein sequence ID" value="QDT65193.1"/>
    <property type="molecule type" value="Genomic_DNA"/>
</dbReference>
<feature type="transmembrane region" description="Helical" evidence="7">
    <location>
        <begin position="468"/>
        <end position="489"/>
    </location>
</feature>
<evidence type="ECO:0000313" key="9">
    <source>
        <dbReference type="EMBL" id="QDT65193.1"/>
    </source>
</evidence>
<organism evidence="9 10">
    <name type="scientific">Calycomorphotria hydatis</name>
    <dbReference type="NCBI Taxonomy" id="2528027"/>
    <lineage>
        <taxon>Bacteria</taxon>
        <taxon>Pseudomonadati</taxon>
        <taxon>Planctomycetota</taxon>
        <taxon>Planctomycetia</taxon>
        <taxon>Planctomycetales</taxon>
        <taxon>Planctomycetaceae</taxon>
        <taxon>Calycomorphotria</taxon>
    </lineage>
</organism>
<dbReference type="PANTHER" id="PTHR43545:SF6">
    <property type="entry name" value="FORMATE DEHYDROGENASE, NITRATE-INDUCIBLE, IRON-SULFUR SUBUNIT"/>
    <property type="match status" value="1"/>
</dbReference>
<evidence type="ECO:0000256" key="6">
    <source>
        <dbReference type="ARBA" id="ARBA00023014"/>
    </source>
</evidence>
<dbReference type="PANTHER" id="PTHR43545">
    <property type="entry name" value="FORMATE DEHYDROGENASE, NITRATE-INDUCIBLE, IRON-SULFUR SUBUNIT"/>
    <property type="match status" value="1"/>
</dbReference>
<dbReference type="InterPro" id="IPR017896">
    <property type="entry name" value="4Fe4S_Fe-S-bd"/>
</dbReference>
<feature type="transmembrane region" description="Helical" evidence="7">
    <location>
        <begin position="316"/>
        <end position="342"/>
    </location>
</feature>
<keyword evidence="10" id="KW-1185">Reference proteome</keyword>
<feature type="transmembrane region" description="Helical" evidence="7">
    <location>
        <begin position="441"/>
        <end position="462"/>
    </location>
</feature>
<evidence type="ECO:0000313" key="10">
    <source>
        <dbReference type="Proteomes" id="UP000319976"/>
    </source>
</evidence>
<dbReference type="GO" id="GO:0046872">
    <property type="term" value="F:metal ion binding"/>
    <property type="evidence" value="ECO:0007669"/>
    <property type="project" value="UniProtKB-KW"/>
</dbReference>
<dbReference type="CDD" id="cd16371">
    <property type="entry name" value="DMSOR_beta_like"/>
    <property type="match status" value="1"/>
</dbReference>
<name>A0A517TA05_9PLAN</name>
<evidence type="ECO:0000259" key="8">
    <source>
        <dbReference type="PROSITE" id="PS51379"/>
    </source>
</evidence>
<evidence type="ECO:0000256" key="5">
    <source>
        <dbReference type="ARBA" id="ARBA00023004"/>
    </source>
</evidence>
<dbReference type="GO" id="GO:0016020">
    <property type="term" value="C:membrane"/>
    <property type="evidence" value="ECO:0007669"/>
    <property type="project" value="InterPro"/>
</dbReference>
<dbReference type="KEGG" id="chya:V22_24400"/>
<feature type="transmembrane region" description="Helical" evidence="7">
    <location>
        <begin position="363"/>
        <end position="387"/>
    </location>
</feature>
<keyword evidence="7" id="KW-1133">Transmembrane helix</keyword>
<protein>
    <submittedName>
        <fullName evidence="9">Anaerobic dimethyl sulfoxide reductase chain B</fullName>
    </submittedName>
</protein>
<evidence type="ECO:0000256" key="7">
    <source>
        <dbReference type="SAM" id="Phobius"/>
    </source>
</evidence>
<keyword evidence="6" id="KW-0411">Iron-sulfur</keyword>